<reference evidence="7 8" key="1">
    <citation type="submission" date="2016-12" db="EMBL/GenBank/DDBJ databases">
        <title>The new phylogeny of genus Mycobacterium.</title>
        <authorList>
            <person name="Tortoli E."/>
            <person name="Trovato A."/>
            <person name="Cirillo D.M."/>
        </authorList>
    </citation>
    <scope>NUCLEOTIDE SEQUENCE [LARGE SCALE GENOMIC DNA]</scope>
    <source>
        <strain evidence="7 8">DSM 44223</strain>
    </source>
</reference>
<dbReference type="PANTHER" id="PTHR11647:SF1">
    <property type="entry name" value="COLLAPSIN RESPONSE MEDIATOR PROTEIN"/>
    <property type="match status" value="1"/>
</dbReference>
<dbReference type="SUPFAM" id="SSF51556">
    <property type="entry name" value="Metallo-dependent hydrolases"/>
    <property type="match status" value="1"/>
</dbReference>
<dbReference type="Gene3D" id="2.30.40.10">
    <property type="entry name" value="Urease, subunit C, domain 1"/>
    <property type="match status" value="1"/>
</dbReference>
<sequence length="465" mass="49587">MGGDAVSLLITGARVVTAADVYVADVYVADDKVTMIGAALDVPADQVIDASGCYLLPGGVDPHTHLAFSLAGTTTADDYASGTIAAAIGGTTTVVNFAQQRRGQHLRAAIDDGLAAAEGKAVIDYAQHIVITDMAAESLGEIDELVAEGVTSIKMFMAYPGELMVDDATLFEVIERAGQLGALCCIHAENGPVIDVLVRRALAQGRTNPSWHGRTRPELAEAEATHRAIALAEMADAPVYFVHLSCAEALHEVTAARDRGRPVFAETCPHYLFLDSSVYDDDSFDTAKYVLTPPLRAAHHHEHLWRGLRTDDVQVVSTDHCPFCLNGQKSIGAHDFSQIPNGGPGIEHRLQLLYSGGVVAGRFSLRRMVEVFSTTPARLFGLFPRKGTIAVGSDADLVIFDPNGSTTISADTHHMKVDYSLYEGWTLTGAVRTVVAAGRPVVVNGLFVGKHGSGRYLQRDASGQL</sequence>
<feature type="domain" description="Amidohydrolase-related" evidence="6">
    <location>
        <begin position="54"/>
        <end position="441"/>
    </location>
</feature>
<dbReference type="FunFam" id="3.20.20.140:FF:000076">
    <property type="entry name" value="Dihydropyrimidinase like 2"/>
    <property type="match status" value="1"/>
</dbReference>
<proteinExistence type="inferred from homology"/>
<dbReference type="CDD" id="cd01314">
    <property type="entry name" value="D-HYD"/>
    <property type="match status" value="1"/>
</dbReference>
<dbReference type="AlphaFoldDB" id="A0A1X0J1Q8"/>
<comment type="cofactor">
    <cofactor evidence="1">
        <name>Zn(2+)</name>
        <dbReference type="ChEBI" id="CHEBI:29105"/>
    </cofactor>
</comment>
<dbReference type="InterPro" id="IPR006680">
    <property type="entry name" value="Amidohydro-rel"/>
</dbReference>
<evidence type="ECO:0000256" key="1">
    <source>
        <dbReference type="ARBA" id="ARBA00001947"/>
    </source>
</evidence>
<feature type="modified residue" description="N6-carboxylysine" evidence="5">
    <location>
        <position position="154"/>
    </location>
</feature>
<evidence type="ECO:0000256" key="2">
    <source>
        <dbReference type="ARBA" id="ARBA00008829"/>
    </source>
</evidence>
<dbReference type="PANTHER" id="PTHR11647">
    <property type="entry name" value="HYDRANTOINASE/DIHYDROPYRIMIDINASE FAMILY MEMBER"/>
    <property type="match status" value="1"/>
</dbReference>
<evidence type="ECO:0000259" key="6">
    <source>
        <dbReference type="Pfam" id="PF01979"/>
    </source>
</evidence>
<dbReference type="NCBIfam" id="TIGR02033">
    <property type="entry name" value="D-hydantoinase"/>
    <property type="match status" value="1"/>
</dbReference>
<keyword evidence="3" id="KW-0479">Metal-binding</keyword>
<comment type="caution">
    <text evidence="7">The sequence shown here is derived from an EMBL/GenBank/DDBJ whole genome shotgun (WGS) entry which is preliminary data.</text>
</comment>
<evidence type="ECO:0000256" key="5">
    <source>
        <dbReference type="PIRSR" id="PIRSR611778-50"/>
    </source>
</evidence>
<evidence type="ECO:0000256" key="4">
    <source>
        <dbReference type="ARBA" id="ARBA00022801"/>
    </source>
</evidence>
<dbReference type="InterPro" id="IPR011778">
    <property type="entry name" value="Hydantoinase/dihydroPyrase"/>
</dbReference>
<dbReference type="InterPro" id="IPR011059">
    <property type="entry name" value="Metal-dep_hydrolase_composite"/>
</dbReference>
<dbReference type="Pfam" id="PF01979">
    <property type="entry name" value="Amidohydro_1"/>
    <property type="match status" value="1"/>
</dbReference>
<evidence type="ECO:0000313" key="8">
    <source>
        <dbReference type="Proteomes" id="UP000192534"/>
    </source>
</evidence>
<keyword evidence="4" id="KW-0378">Hydrolase</keyword>
<protein>
    <submittedName>
        <fullName evidence="7">Dihydropyrimidinase</fullName>
    </submittedName>
</protein>
<evidence type="ECO:0000256" key="3">
    <source>
        <dbReference type="ARBA" id="ARBA00022723"/>
    </source>
</evidence>
<dbReference type="OrthoDB" id="9775759at2"/>
<name>A0A1X0J1Q8_MYCRH</name>
<dbReference type="InterPro" id="IPR032466">
    <property type="entry name" value="Metal_Hydrolase"/>
</dbReference>
<dbReference type="Proteomes" id="UP000192534">
    <property type="component" value="Unassembled WGS sequence"/>
</dbReference>
<dbReference type="GO" id="GO:0046872">
    <property type="term" value="F:metal ion binding"/>
    <property type="evidence" value="ECO:0007669"/>
    <property type="project" value="UniProtKB-KW"/>
</dbReference>
<keyword evidence="8" id="KW-1185">Reference proteome</keyword>
<dbReference type="Gene3D" id="3.20.20.140">
    <property type="entry name" value="Metal-dependent hydrolases"/>
    <property type="match status" value="1"/>
</dbReference>
<dbReference type="EMBL" id="MVIH01000002">
    <property type="protein sequence ID" value="ORB55771.1"/>
    <property type="molecule type" value="Genomic_DNA"/>
</dbReference>
<comment type="PTM">
    <text evidence="5">Carbamylation allows a single lysine to coordinate two divalent metal cations.</text>
</comment>
<dbReference type="InterPro" id="IPR050378">
    <property type="entry name" value="Metallo-dep_Hydrolases_sf"/>
</dbReference>
<dbReference type="GO" id="GO:0005829">
    <property type="term" value="C:cytosol"/>
    <property type="evidence" value="ECO:0007669"/>
    <property type="project" value="TreeGrafter"/>
</dbReference>
<dbReference type="GO" id="GO:0016812">
    <property type="term" value="F:hydrolase activity, acting on carbon-nitrogen (but not peptide) bonds, in cyclic amides"/>
    <property type="evidence" value="ECO:0007669"/>
    <property type="project" value="TreeGrafter"/>
</dbReference>
<organism evidence="7 8">
    <name type="scientific">Mycolicibacterium rhodesiae</name>
    <name type="common">Mycobacterium rhodesiae</name>
    <dbReference type="NCBI Taxonomy" id="36814"/>
    <lineage>
        <taxon>Bacteria</taxon>
        <taxon>Bacillati</taxon>
        <taxon>Actinomycetota</taxon>
        <taxon>Actinomycetes</taxon>
        <taxon>Mycobacteriales</taxon>
        <taxon>Mycobacteriaceae</taxon>
        <taxon>Mycolicibacterium</taxon>
    </lineage>
</organism>
<comment type="similarity">
    <text evidence="2">Belongs to the metallo-dependent hydrolases superfamily. Hydantoinase/dihydropyrimidinase family.</text>
</comment>
<accession>A0A1X0J1Q8</accession>
<gene>
    <name evidence="7" type="ORF">BST42_05000</name>
</gene>
<evidence type="ECO:0000313" key="7">
    <source>
        <dbReference type="EMBL" id="ORB55771.1"/>
    </source>
</evidence>
<dbReference type="SUPFAM" id="SSF51338">
    <property type="entry name" value="Composite domain of metallo-dependent hydrolases"/>
    <property type="match status" value="2"/>
</dbReference>